<name>A0A383WKV7_TETOB</name>
<accession>A0A383WKV7</accession>
<protein>
    <submittedName>
        <fullName evidence="2">Uncharacterized protein</fullName>
    </submittedName>
</protein>
<organism evidence="2 3">
    <name type="scientific">Tetradesmus obliquus</name>
    <name type="common">Green alga</name>
    <name type="synonym">Acutodesmus obliquus</name>
    <dbReference type="NCBI Taxonomy" id="3088"/>
    <lineage>
        <taxon>Eukaryota</taxon>
        <taxon>Viridiplantae</taxon>
        <taxon>Chlorophyta</taxon>
        <taxon>core chlorophytes</taxon>
        <taxon>Chlorophyceae</taxon>
        <taxon>CS clade</taxon>
        <taxon>Sphaeropleales</taxon>
        <taxon>Scenedesmaceae</taxon>
        <taxon>Tetradesmus</taxon>
    </lineage>
</organism>
<feature type="transmembrane region" description="Helical" evidence="1">
    <location>
        <begin position="338"/>
        <end position="357"/>
    </location>
</feature>
<keyword evidence="1" id="KW-0812">Transmembrane</keyword>
<reference evidence="2 3" key="1">
    <citation type="submission" date="2016-10" db="EMBL/GenBank/DDBJ databases">
        <authorList>
            <person name="Cai Z."/>
        </authorList>
    </citation>
    <scope>NUCLEOTIDE SEQUENCE [LARGE SCALE GENOMIC DNA]</scope>
</reference>
<keyword evidence="3" id="KW-1185">Reference proteome</keyword>
<evidence type="ECO:0000256" key="1">
    <source>
        <dbReference type="SAM" id="Phobius"/>
    </source>
</evidence>
<dbReference type="Proteomes" id="UP000256970">
    <property type="component" value="Unassembled WGS sequence"/>
</dbReference>
<dbReference type="STRING" id="3088.A0A383WKV7"/>
<dbReference type="AlphaFoldDB" id="A0A383WKV7"/>
<gene>
    <name evidence="2" type="ORF">BQ4739_LOCUS18415</name>
</gene>
<dbReference type="EMBL" id="FNXT01001303">
    <property type="protein sequence ID" value="SZX78095.1"/>
    <property type="molecule type" value="Genomic_DNA"/>
</dbReference>
<keyword evidence="1" id="KW-0472">Membrane</keyword>
<evidence type="ECO:0000313" key="2">
    <source>
        <dbReference type="EMBL" id="SZX78095.1"/>
    </source>
</evidence>
<keyword evidence="1" id="KW-1133">Transmembrane helix</keyword>
<sequence length="380" mass="41678">MKERKVFSQYGEDGILETIFGCIGTTDKYFVEFGVEDGSECTTRNLREAHGFTGLMMDGGNSKPEINLQQEMMFSHNIAALFKKHKVPHPGFDHLTVDIDQNTFWVALEVLRAGYRPRSLAAEMNRNLGWSDSYATIDMPEEMAFFRECPHGCFRLPHKAEIGDCYFGASTKAWVVMLRSFGYHLVYSDAIGVNAFFVHESVVGSEPLFSIAEAKQFFTQGSEYPALHGHCMRRPWVFIDEQTNFADPALDVNSLPVVFLSHTPGGERFNRRVFYEVKMSASLQEQLRRGLDGGGLKKRLEMGQGKGPSQAAALRSVSYTSTAGFGDGNVSGGGGALMQGWSVGVLVVVAFVCGGLAQRFGGRLLRAGSVGGGGGKYITV</sequence>
<evidence type="ECO:0000313" key="3">
    <source>
        <dbReference type="Proteomes" id="UP000256970"/>
    </source>
</evidence>
<proteinExistence type="predicted"/>